<dbReference type="OMA" id="YEESKYM"/>
<dbReference type="PROSITE" id="PS50110">
    <property type="entry name" value="RESPONSE_REGULATORY"/>
    <property type="match status" value="1"/>
</dbReference>
<feature type="transmembrane region" description="Helical" evidence="3">
    <location>
        <begin position="159"/>
        <end position="180"/>
    </location>
</feature>
<gene>
    <name evidence="5" type="ORF">POCTA_138.1.T0880178</name>
</gene>
<reference evidence="5" key="1">
    <citation type="submission" date="2021-01" db="EMBL/GenBank/DDBJ databases">
        <authorList>
            <consortium name="Genoscope - CEA"/>
            <person name="William W."/>
        </authorList>
    </citation>
    <scope>NUCLEOTIDE SEQUENCE</scope>
</reference>
<keyword evidence="6" id="KW-1185">Reference proteome</keyword>
<feature type="transmembrane region" description="Helical" evidence="3">
    <location>
        <begin position="43"/>
        <end position="65"/>
    </location>
</feature>
<organism evidence="5 6">
    <name type="scientific">Paramecium octaurelia</name>
    <dbReference type="NCBI Taxonomy" id="43137"/>
    <lineage>
        <taxon>Eukaryota</taxon>
        <taxon>Sar</taxon>
        <taxon>Alveolata</taxon>
        <taxon>Ciliophora</taxon>
        <taxon>Intramacronucleata</taxon>
        <taxon>Oligohymenophorea</taxon>
        <taxon>Peniculida</taxon>
        <taxon>Parameciidae</taxon>
        <taxon>Paramecium</taxon>
    </lineage>
</organism>
<keyword evidence="1 2" id="KW-0597">Phosphoprotein</keyword>
<evidence type="ECO:0000313" key="6">
    <source>
        <dbReference type="Proteomes" id="UP000683925"/>
    </source>
</evidence>
<proteinExistence type="predicted"/>
<keyword evidence="3" id="KW-1133">Transmembrane helix</keyword>
<dbReference type="EMBL" id="CAJJDP010000087">
    <property type="protein sequence ID" value="CAD8186726.1"/>
    <property type="molecule type" value="Genomic_DNA"/>
</dbReference>
<dbReference type="GO" id="GO:0000160">
    <property type="term" value="P:phosphorelay signal transduction system"/>
    <property type="evidence" value="ECO:0007669"/>
    <property type="project" value="InterPro"/>
</dbReference>
<evidence type="ECO:0000256" key="3">
    <source>
        <dbReference type="SAM" id="Phobius"/>
    </source>
</evidence>
<feature type="modified residue" description="4-aspartylphosphate" evidence="2">
    <location>
        <position position="874"/>
    </location>
</feature>
<dbReference type="InterPro" id="IPR001789">
    <property type="entry name" value="Sig_transdc_resp-reg_receiver"/>
</dbReference>
<accession>A0A8S1WLU8</accession>
<dbReference type="Proteomes" id="UP000683925">
    <property type="component" value="Unassembled WGS sequence"/>
</dbReference>
<evidence type="ECO:0000313" key="5">
    <source>
        <dbReference type="EMBL" id="CAD8186726.1"/>
    </source>
</evidence>
<feature type="transmembrane region" description="Helical" evidence="3">
    <location>
        <begin position="71"/>
        <end position="92"/>
    </location>
</feature>
<dbReference type="InterPro" id="IPR050956">
    <property type="entry name" value="2C_system_His_kinase"/>
</dbReference>
<dbReference type="PANTHER" id="PTHR43719">
    <property type="entry name" value="TWO-COMPONENT HISTIDINE KINASE"/>
    <property type="match status" value="1"/>
</dbReference>
<dbReference type="SMART" id="SM00448">
    <property type="entry name" value="REC"/>
    <property type="match status" value="1"/>
</dbReference>
<evidence type="ECO:0000259" key="4">
    <source>
        <dbReference type="PROSITE" id="PS50110"/>
    </source>
</evidence>
<dbReference type="Pfam" id="PF00072">
    <property type="entry name" value="Response_reg"/>
    <property type="match status" value="1"/>
</dbReference>
<protein>
    <recommendedName>
        <fullName evidence="4">Response regulatory domain-containing protein</fullName>
    </recommendedName>
</protein>
<evidence type="ECO:0000256" key="2">
    <source>
        <dbReference type="PROSITE-ProRule" id="PRU00169"/>
    </source>
</evidence>
<dbReference type="PANTHER" id="PTHR43719:SF28">
    <property type="entry name" value="PEROXIDE STRESS-ACTIVATED HISTIDINE KINASE MAK1-RELATED"/>
    <property type="match status" value="1"/>
</dbReference>
<comment type="caution">
    <text evidence="5">The sequence shown here is derived from an EMBL/GenBank/DDBJ whole genome shotgun (WGS) entry which is preliminary data.</text>
</comment>
<keyword evidence="3" id="KW-0472">Membrane</keyword>
<evidence type="ECO:0000256" key="1">
    <source>
        <dbReference type="ARBA" id="ARBA00022553"/>
    </source>
</evidence>
<dbReference type="AlphaFoldDB" id="A0A8S1WLU8"/>
<dbReference type="OrthoDB" id="295763at2759"/>
<keyword evidence="3" id="KW-0812">Transmembrane</keyword>
<sequence>MISSHFSRIPFNFIQRTTLMLIDGQYSGIGNVKYFRTVLCYELNFVIILQMKKIGINLLTLVTLINPSFSIYQNLLLSISICIMLFNQYLLYHQYFNIKKLAHVMIYLKWIMMYAQLSQSCTQQQICAQLILLTELDLFIKTIIGIGSSINSILQPNIYGFYFTIPYMIVILSVILYDYWKHLQKNENSSTQLQKAKFINSKQLSNQFDQQSSKVQIQGNCVKSPGLECPDQLNSPMILDMHCNEEEDVLAHMSWIHNQSILVYNQNFEITYQNFYLGKLTNPQFSGVNQNNDYEQIFLECVIEIGSREVNDLFGNSEVDLDQEDSLILDSTVHSRYKIKGGLQKIRQMVAALFNNYQKWKFFTFTLFKIKSNELDFKNIGIKVLVTEVKSKLYTLFMFETIQKENSKRVLDEPVQFLNVFQTFLSESNNYINAIHLLLLLCSHDHEKNSGKISKEYLKQMRMSTQKLMIFLGTMKDLSLQLTNQLTFKNSSFKLTDILDELQLIYEDCLKIKEISIIQIIENDLIVFNDSDRTKQILKCLFEIAIKFTVASKIRIDIHQVSPNNYQFQIKDIPFREESVKSQYQTVLKNTAQLMKTNCKDFDMSNLLELQMSAILAFSLSGSLRKPLEISFDNQLQGTFTFTVESLPINGKHGNHNQQIKPKRAFETSLSMLLAQAQDSSQYKYEESKYMSFTQISKQYSLKPDVPFDLQSAHFSQISKIKQESPQIKPLGSQAQINSGGTNKVQDSLFPKSLNNYNPSKAIKSDSAINESSRPMTSALDFGESTNPNIDLQELSPKFLHSVIKFKLTNQCCSKVIIADNDYLNVSVLQILLNKYEVKSDKAFTQQQTLQLIRSKSLSPCRCKNGAYLIYFIDVSLPQSAVDLIKEIKQLFKSLLVDKGFIIAMASYSDMDLKLSCFNSGIDYFITKPFDLFELTAILQYIQF</sequence>
<feature type="domain" description="Response regulatory" evidence="4">
    <location>
        <begin position="815"/>
        <end position="943"/>
    </location>
</feature>
<name>A0A8S1WLU8_PAROT</name>